<evidence type="ECO:0000259" key="3">
    <source>
        <dbReference type="PROSITE" id="PS50035"/>
    </source>
</evidence>
<dbReference type="SMART" id="SM00155">
    <property type="entry name" value="PLDc"/>
    <property type="match status" value="2"/>
</dbReference>
<dbReference type="CDD" id="cd09107">
    <property type="entry name" value="PLDc_vPLD3_4_5_like_2"/>
    <property type="match status" value="1"/>
</dbReference>
<comment type="similarity">
    <text evidence="1">Belongs to the phospholipase D family.</text>
</comment>
<dbReference type="SUPFAM" id="SSF56024">
    <property type="entry name" value="Phospholipase D/nuclease"/>
    <property type="match status" value="2"/>
</dbReference>
<feature type="domain" description="PLD phosphodiesterase" evidence="3">
    <location>
        <begin position="363"/>
        <end position="389"/>
    </location>
</feature>
<dbReference type="Pfam" id="PF13918">
    <property type="entry name" value="PLDc_3"/>
    <property type="match status" value="1"/>
</dbReference>
<dbReference type="Gene3D" id="3.30.870.10">
    <property type="entry name" value="Endonuclease Chain A"/>
    <property type="match status" value="2"/>
</dbReference>
<gene>
    <name evidence="4" type="primary">pld3</name>
    <name evidence="4" type="ORF">AWC38_SpisGene5020</name>
</gene>
<name>A0A2B4SLF7_STYPI</name>
<evidence type="ECO:0000256" key="1">
    <source>
        <dbReference type="ARBA" id="ARBA00008664"/>
    </source>
</evidence>
<dbReference type="EMBL" id="LSMT01000054">
    <property type="protein sequence ID" value="PFX30206.1"/>
    <property type="molecule type" value="Genomic_DNA"/>
</dbReference>
<dbReference type="InterPro" id="IPR050874">
    <property type="entry name" value="Diverse_PLD-related"/>
</dbReference>
<keyword evidence="5" id="KW-1185">Reference proteome</keyword>
<dbReference type="Pfam" id="PF00614">
    <property type="entry name" value="PLDc"/>
    <property type="match status" value="1"/>
</dbReference>
<keyword evidence="2" id="KW-0732">Signal</keyword>
<dbReference type="STRING" id="50429.A0A2B4SLF7"/>
<organism evidence="4 5">
    <name type="scientific">Stylophora pistillata</name>
    <name type="common">Smooth cauliflower coral</name>
    <dbReference type="NCBI Taxonomy" id="50429"/>
    <lineage>
        <taxon>Eukaryota</taxon>
        <taxon>Metazoa</taxon>
        <taxon>Cnidaria</taxon>
        <taxon>Anthozoa</taxon>
        <taxon>Hexacorallia</taxon>
        <taxon>Scleractinia</taxon>
        <taxon>Astrocoeniina</taxon>
        <taxon>Pocilloporidae</taxon>
        <taxon>Stylophora</taxon>
    </lineage>
</organism>
<evidence type="ECO:0000313" key="4">
    <source>
        <dbReference type="EMBL" id="PFX30206.1"/>
    </source>
</evidence>
<feature type="chain" id="PRO_5013287448" evidence="2">
    <location>
        <begin position="22"/>
        <end position="630"/>
    </location>
</feature>
<dbReference type="CDD" id="cd09106">
    <property type="entry name" value="PLDc_vPLD3_4_5_like_1"/>
    <property type="match status" value="1"/>
</dbReference>
<dbReference type="PANTHER" id="PTHR10185">
    <property type="entry name" value="PHOSPHOLIPASE D - RELATED"/>
    <property type="match status" value="1"/>
</dbReference>
<dbReference type="PANTHER" id="PTHR10185:SF17">
    <property type="entry name" value="GM01519P-RELATED"/>
    <property type="match status" value="1"/>
</dbReference>
<sequence length="630" mass="70583">MGIFIIFLVVGIELIIKNSDAKTQQATAPFTSNCTITLVESIPENVTFSAGSVRNPSIYDGWMNLLDIAEERIDIASFYWTLQGSDTNTSDYSTEQGENVFKKIQDVAKAGVKIRIVQTPPTKAFPQIDTNILSEKGLADVRSLDISRLVGSGILHTKMWLVDGKHFYVGSANQDWRALTQVQELGLITYNCSLMANDISKIFEVYWDLAKESKIPDPWPKKYQTAINADSPAQIKFNGSIASSVFLSSSPPKFCPPGRTDDLSAILRVIDSATKFVYVSVMDYFPTTLYTPQRTYWPDIDDALRRAAFDRKVHVLLMASLWNHTRSDMKNYLQSLAALNYANGAYVQVILYSVPPYTKEIPFARVNHNKYMVTESVAYIGTSNWSADYFLYTGGIGYVINETETGSTVRAQLQAVFERNWYSNFTSPVYCNIADSSEHFIFGDDFDAILDILDEEEEELDEYFTEAADDASIIAFLISLKSERKQQRSTKTKMVQIRPKSQGKQIVSNAVIYFEGLSGDAATLLSTKVADFILASSKEKAKDSSICTCCAPLTKLSAEEEAGLQYIGGYVLHKLHNKLANSKKSPEIEQAILKAGKSDDQAVPDSQRPLNFIFKSWRLMDNNKEYPNNF</sequence>
<accession>A0A2B4SLF7</accession>
<dbReference type="Proteomes" id="UP000225706">
    <property type="component" value="Unassembled WGS sequence"/>
</dbReference>
<proteinExistence type="inferred from homology"/>
<comment type="caution">
    <text evidence="4">The sequence shown here is derived from an EMBL/GenBank/DDBJ whole genome shotgun (WGS) entry which is preliminary data.</text>
</comment>
<dbReference type="PROSITE" id="PS50035">
    <property type="entry name" value="PLD"/>
    <property type="match status" value="2"/>
</dbReference>
<dbReference type="InterPro" id="IPR001736">
    <property type="entry name" value="PLipase_D/transphosphatidylase"/>
</dbReference>
<protein>
    <submittedName>
        <fullName evidence="4">Phospholipase D3</fullName>
    </submittedName>
</protein>
<feature type="signal peptide" evidence="2">
    <location>
        <begin position="1"/>
        <end position="21"/>
    </location>
</feature>
<feature type="domain" description="PLD phosphodiesterase" evidence="3">
    <location>
        <begin position="151"/>
        <end position="178"/>
    </location>
</feature>
<evidence type="ECO:0000313" key="5">
    <source>
        <dbReference type="Proteomes" id="UP000225706"/>
    </source>
</evidence>
<dbReference type="OrthoDB" id="1923775at2759"/>
<dbReference type="AlphaFoldDB" id="A0A2B4SLF7"/>
<reference evidence="5" key="1">
    <citation type="journal article" date="2017" name="bioRxiv">
        <title>Comparative analysis of the genomes of Stylophora pistillata and Acropora digitifera provides evidence for extensive differences between species of corals.</title>
        <authorList>
            <person name="Voolstra C.R."/>
            <person name="Li Y."/>
            <person name="Liew Y.J."/>
            <person name="Baumgarten S."/>
            <person name="Zoccola D."/>
            <person name="Flot J.-F."/>
            <person name="Tambutte S."/>
            <person name="Allemand D."/>
            <person name="Aranda M."/>
        </authorList>
    </citation>
    <scope>NUCLEOTIDE SEQUENCE [LARGE SCALE GENOMIC DNA]</scope>
</reference>
<dbReference type="InterPro" id="IPR032803">
    <property type="entry name" value="PLDc_3"/>
</dbReference>
<dbReference type="GO" id="GO:0003824">
    <property type="term" value="F:catalytic activity"/>
    <property type="evidence" value="ECO:0007669"/>
    <property type="project" value="InterPro"/>
</dbReference>
<evidence type="ECO:0000256" key="2">
    <source>
        <dbReference type="SAM" id="SignalP"/>
    </source>
</evidence>